<reference evidence="3" key="1">
    <citation type="journal article" date="2019" name="Int. J. Syst. Evol. Microbiol.">
        <title>The Global Catalogue of Microorganisms (GCM) 10K type strain sequencing project: providing services to taxonomists for standard genome sequencing and annotation.</title>
        <authorList>
            <consortium name="The Broad Institute Genomics Platform"/>
            <consortium name="The Broad Institute Genome Sequencing Center for Infectious Disease"/>
            <person name="Wu L."/>
            <person name="Ma J."/>
        </authorList>
    </citation>
    <scope>NUCLEOTIDE SEQUENCE [LARGE SCALE GENOMIC DNA]</scope>
    <source>
        <strain evidence="3">JCM 17130</strain>
    </source>
</reference>
<sequence length="539" mass="60114">MTSADDRAREARLRQQARQFIEAGQWDGAQAAFEELVQRAPHDVPLRMELADLMLRRGRMRAAAGQLLQAVPALPNDVPMIAQLAWRLSTTGETLAMRACAEHLERAPDPPGWVFAEQAHLRWMLGDIPASRARMDRAVAAGIDSQSEYYLNAMLLQFTGRLAEAEVALLETLRRWPDYGDAAVILANLRRQTPTTNHLAFLQERLGRLPEGNADMRAGLTRAKFQSAIFKILDDLGRHDEAWQALERSNALMHSFLPYDAASEAAVTDALIEVAATPMSGKPGSTAFDGPMPIFIVGMPRSGSTLLDHMLSAHSAVTSAGEINDFQRQLHWVADVAPRGNASLLNILDRAGQLDFDELGARYLMQTQWRAQGRRYFIDKLPINVRMVPFIRRALPRARILHLVRDPMDVCYSNLKIMFGSASPYCYDMQAVSHYYGQYARLANHWRDTLPSAMLDIPYAALVRDPETAMRRVLGHCGLEIEAACLRPELNTSPVATPSSAQVRESIHTRGIAQWRHYAKQLEPLRQALATELASAAPV</sequence>
<dbReference type="EMBL" id="JBHSMK010000003">
    <property type="protein sequence ID" value="MFC5436061.1"/>
    <property type="molecule type" value="Genomic_DNA"/>
</dbReference>
<dbReference type="PANTHER" id="PTHR12788">
    <property type="entry name" value="PROTEIN-TYROSINE SULFOTRANSFERASE 2"/>
    <property type="match status" value="1"/>
</dbReference>
<keyword evidence="1" id="KW-0808">Transferase</keyword>
<gene>
    <name evidence="2" type="ORF">ACFPME_05790</name>
</gene>
<accession>A0ABW0JK00</accession>
<name>A0ABW0JK00_9GAMM</name>
<dbReference type="InterPro" id="IPR027417">
    <property type="entry name" value="P-loop_NTPase"/>
</dbReference>
<dbReference type="PANTHER" id="PTHR12788:SF10">
    <property type="entry name" value="PROTEIN-TYROSINE SULFOTRANSFERASE"/>
    <property type="match status" value="1"/>
</dbReference>
<evidence type="ECO:0000256" key="1">
    <source>
        <dbReference type="ARBA" id="ARBA00022679"/>
    </source>
</evidence>
<dbReference type="Pfam" id="PF13469">
    <property type="entry name" value="Sulfotransfer_3"/>
    <property type="match status" value="1"/>
</dbReference>
<dbReference type="InterPro" id="IPR011990">
    <property type="entry name" value="TPR-like_helical_dom_sf"/>
</dbReference>
<dbReference type="SUPFAM" id="SSF52540">
    <property type="entry name" value="P-loop containing nucleoside triphosphate hydrolases"/>
    <property type="match status" value="1"/>
</dbReference>
<dbReference type="RefSeq" id="WP_377303033.1">
    <property type="nucleotide sequence ID" value="NZ_JBHSMK010000003.1"/>
</dbReference>
<keyword evidence="3" id="KW-1185">Reference proteome</keyword>
<dbReference type="Gene3D" id="1.25.40.10">
    <property type="entry name" value="Tetratricopeptide repeat domain"/>
    <property type="match status" value="1"/>
</dbReference>
<dbReference type="InterPro" id="IPR026634">
    <property type="entry name" value="TPST-like"/>
</dbReference>
<comment type="caution">
    <text evidence="2">The sequence shown here is derived from an EMBL/GenBank/DDBJ whole genome shotgun (WGS) entry which is preliminary data.</text>
</comment>
<dbReference type="SUPFAM" id="SSF48452">
    <property type="entry name" value="TPR-like"/>
    <property type="match status" value="1"/>
</dbReference>
<proteinExistence type="predicted"/>
<evidence type="ECO:0000313" key="3">
    <source>
        <dbReference type="Proteomes" id="UP001596013"/>
    </source>
</evidence>
<protein>
    <submittedName>
        <fullName evidence="2">Tetratricopeptide repeat-containing sulfotransferase family protein</fullName>
    </submittedName>
</protein>
<dbReference type="Proteomes" id="UP001596013">
    <property type="component" value="Unassembled WGS sequence"/>
</dbReference>
<dbReference type="Gene3D" id="3.40.50.300">
    <property type="entry name" value="P-loop containing nucleotide triphosphate hydrolases"/>
    <property type="match status" value="1"/>
</dbReference>
<dbReference type="Pfam" id="PF14559">
    <property type="entry name" value="TPR_19"/>
    <property type="match status" value="1"/>
</dbReference>
<organism evidence="2 3">
    <name type="scientific">Rhodanobacter umsongensis</name>
    <dbReference type="NCBI Taxonomy" id="633153"/>
    <lineage>
        <taxon>Bacteria</taxon>
        <taxon>Pseudomonadati</taxon>
        <taxon>Pseudomonadota</taxon>
        <taxon>Gammaproteobacteria</taxon>
        <taxon>Lysobacterales</taxon>
        <taxon>Rhodanobacteraceae</taxon>
        <taxon>Rhodanobacter</taxon>
    </lineage>
</organism>
<evidence type="ECO:0000313" key="2">
    <source>
        <dbReference type="EMBL" id="MFC5436061.1"/>
    </source>
</evidence>